<feature type="binding site" evidence="3">
    <location>
        <begin position="110"/>
        <end position="117"/>
    </location>
    <ligand>
        <name>ATP</name>
        <dbReference type="ChEBI" id="CHEBI:30616"/>
    </ligand>
</feature>
<keyword evidence="3 4" id="KW-0505">Motor protein</keyword>
<comment type="caution">
    <text evidence="6">The sequence shown here is derived from an EMBL/GenBank/DDBJ whole genome shotgun (WGS) entry which is preliminary data.</text>
</comment>
<dbReference type="PANTHER" id="PTHR47117">
    <property type="entry name" value="STAR-RELATED LIPID TRANSFER PROTEIN 9"/>
    <property type="match status" value="1"/>
</dbReference>
<feature type="region of interest" description="Disordered" evidence="5">
    <location>
        <begin position="628"/>
        <end position="649"/>
    </location>
</feature>
<dbReference type="InterPro" id="IPR001752">
    <property type="entry name" value="Kinesin_motor_dom"/>
</dbReference>
<dbReference type="SMART" id="SM00129">
    <property type="entry name" value="KISc"/>
    <property type="match status" value="1"/>
</dbReference>
<evidence type="ECO:0000256" key="2">
    <source>
        <dbReference type="ARBA" id="ARBA00022840"/>
    </source>
</evidence>
<dbReference type="OrthoDB" id="3176171at2759"/>
<reference evidence="6 7" key="1">
    <citation type="submission" date="2016-03" db="EMBL/GenBank/DDBJ databases">
        <title>EvidentialGene: Evidence-directed Construction of Genes on Genomes.</title>
        <authorList>
            <person name="Gilbert D.G."/>
            <person name="Choi J.-H."/>
            <person name="Mockaitis K."/>
            <person name="Colbourne J."/>
            <person name="Pfrender M."/>
        </authorList>
    </citation>
    <scope>NUCLEOTIDE SEQUENCE [LARGE SCALE GENOMIC DNA]</scope>
    <source>
        <strain evidence="6 7">Xinb3</strain>
        <tissue evidence="6">Complete organism</tissue>
    </source>
</reference>
<feature type="region of interest" description="Disordered" evidence="5">
    <location>
        <begin position="313"/>
        <end position="344"/>
    </location>
</feature>
<dbReference type="Pfam" id="PF00225">
    <property type="entry name" value="Kinesin"/>
    <property type="match status" value="1"/>
</dbReference>
<feature type="compositionally biased region" description="Polar residues" evidence="5">
    <location>
        <begin position="588"/>
        <end position="604"/>
    </location>
</feature>
<dbReference type="AlphaFoldDB" id="A0A0P5YVU4"/>
<name>A0A0P5YVU4_9CRUS</name>
<gene>
    <name evidence="6" type="ORF">APZ42_032646</name>
</gene>
<evidence type="ECO:0000256" key="3">
    <source>
        <dbReference type="PROSITE-ProRule" id="PRU00283"/>
    </source>
</evidence>
<keyword evidence="2 3" id="KW-0067">ATP-binding</keyword>
<feature type="region of interest" description="Disordered" evidence="5">
    <location>
        <begin position="587"/>
        <end position="610"/>
    </location>
</feature>
<evidence type="ECO:0000313" key="7">
    <source>
        <dbReference type="Proteomes" id="UP000076858"/>
    </source>
</evidence>
<comment type="similarity">
    <text evidence="3 4">Belongs to the TRAFAC class myosin-kinesin ATPase superfamily. Kinesin family.</text>
</comment>
<dbReference type="PRINTS" id="PR00380">
    <property type="entry name" value="KINESINHEAVY"/>
</dbReference>
<accession>A0A0P5YVU4</accession>
<dbReference type="GO" id="GO:0007018">
    <property type="term" value="P:microtubule-based movement"/>
    <property type="evidence" value="ECO:0007669"/>
    <property type="project" value="InterPro"/>
</dbReference>
<dbReference type="Proteomes" id="UP000076858">
    <property type="component" value="Unassembled WGS sequence"/>
</dbReference>
<keyword evidence="7" id="KW-1185">Reference proteome</keyword>
<evidence type="ECO:0000256" key="1">
    <source>
        <dbReference type="ARBA" id="ARBA00022741"/>
    </source>
</evidence>
<dbReference type="SUPFAM" id="SSF52540">
    <property type="entry name" value="P-loop containing nucleoside triphosphate hydrolases"/>
    <property type="match status" value="1"/>
</dbReference>
<dbReference type="InterPro" id="IPR036961">
    <property type="entry name" value="Kinesin_motor_dom_sf"/>
</dbReference>
<evidence type="ECO:0000256" key="4">
    <source>
        <dbReference type="RuleBase" id="RU000394"/>
    </source>
</evidence>
<keyword evidence="4" id="KW-0493">Microtubule</keyword>
<evidence type="ECO:0000256" key="5">
    <source>
        <dbReference type="SAM" id="MobiDB-lite"/>
    </source>
</evidence>
<protein>
    <recommendedName>
        <fullName evidence="4">Kinesin-like protein</fullName>
    </recommendedName>
</protein>
<feature type="compositionally biased region" description="Polar residues" evidence="5">
    <location>
        <begin position="628"/>
        <end position="641"/>
    </location>
</feature>
<dbReference type="STRING" id="35525.A0A0P5YVU4"/>
<evidence type="ECO:0000313" key="6">
    <source>
        <dbReference type="EMBL" id="KZS04375.1"/>
    </source>
</evidence>
<dbReference type="PANTHER" id="PTHR47117:SF6">
    <property type="entry name" value="KINESIN-LIKE PROTEIN KIF16B"/>
    <property type="match status" value="1"/>
</dbReference>
<keyword evidence="1 3" id="KW-0547">Nucleotide-binding</keyword>
<dbReference type="InterPro" id="IPR019821">
    <property type="entry name" value="Kinesin_motor_CS"/>
</dbReference>
<dbReference type="GO" id="GO:0005524">
    <property type="term" value="F:ATP binding"/>
    <property type="evidence" value="ECO:0007669"/>
    <property type="project" value="UniProtKB-UniRule"/>
</dbReference>
<dbReference type="PROSITE" id="PS00411">
    <property type="entry name" value="KINESIN_MOTOR_1"/>
    <property type="match status" value="1"/>
</dbReference>
<dbReference type="Gene3D" id="3.40.850.10">
    <property type="entry name" value="Kinesin motor domain"/>
    <property type="match status" value="1"/>
</dbReference>
<dbReference type="GO" id="GO:0005874">
    <property type="term" value="C:microtubule"/>
    <property type="evidence" value="ECO:0007669"/>
    <property type="project" value="UniProtKB-KW"/>
</dbReference>
<dbReference type="EMBL" id="LRGB01003123">
    <property type="protein sequence ID" value="KZS04375.1"/>
    <property type="molecule type" value="Genomic_DNA"/>
</dbReference>
<dbReference type="GO" id="GO:0003777">
    <property type="term" value="F:microtubule motor activity"/>
    <property type="evidence" value="ECO:0007669"/>
    <property type="project" value="InterPro"/>
</dbReference>
<dbReference type="InterPro" id="IPR027417">
    <property type="entry name" value="P-loop_NTPase"/>
</dbReference>
<sequence length="838" mass="92280">MSNIKVAIRVRPRTISEATLDHQLTVHMGGNNIVHLHNPAISKTSAKYGWNDKRASSQPRQFAFDYCFPATDGSCASANIASQEKVFEDLGMPVLNSLFDGYNACVLAYGQSGTGKTYTMMGTPLEPGLAPKLCTAIFERITSECGCSNVHRPSFRIEISFMEIYNEKVRDLLEEYSNRGSVQLKIREHPQLGPYVQGLSRHTVEDAAAALGLLKEGVERRSSAATQKNGHSSRSHAVFTVHCTAAWVTGEGLPRETVAKLHLVDLAGSERASCNPVSRLRLKEGALINKSLASLGNVINALAEKASLSKGSISTLNTSSSSTSSINIPSVQTTPSATPRRSQTPFIPYRDSVLTWLLKDSLGGNSKTFLVAAISPSTRAFKETLNTLRFAERAKRVVNEPVINENASVELIHHLTQEVTRLRALFAQSVESNQSNDNSSLIPSENITKLLGANHSKACELTEDWLRKWRRGIGEAISTVHSTPQSTEIGIQTSFPIIMKDLGNVIPAKESKSANRAPVENATSNLGTIDFHSETSCWSDDSLDGSYPTEFRPTTDSHTEYPRMSKLMVQESASIIKPNFHIGESLSAPFSGSFHQQRQSPTPSSKKRISARRVIKTGPDVRTMFKNSGEIQQSRCSSPLSPSLVVTGRPPESFSKRKAFKYIPDQVHPFGISACSQKLPLDNLPSNQDHEIAKVKSNSYDEKMINNDSHKSYQESELASRSVEFVPSSRIGLSSCNSKVNCCCHILHHGSPCKLQHQNFLAQIGYQRNSYCQHDISYQQSRAVPCKSQSFDTILRAELLAIRRRMVARTASPKVAASLRYLTQWQTDSLENPLSIKS</sequence>
<organism evidence="6 7">
    <name type="scientific">Daphnia magna</name>
    <dbReference type="NCBI Taxonomy" id="35525"/>
    <lineage>
        <taxon>Eukaryota</taxon>
        <taxon>Metazoa</taxon>
        <taxon>Ecdysozoa</taxon>
        <taxon>Arthropoda</taxon>
        <taxon>Crustacea</taxon>
        <taxon>Branchiopoda</taxon>
        <taxon>Diplostraca</taxon>
        <taxon>Cladocera</taxon>
        <taxon>Anomopoda</taxon>
        <taxon>Daphniidae</taxon>
        <taxon>Daphnia</taxon>
    </lineage>
</organism>
<proteinExistence type="inferred from homology"/>
<dbReference type="GO" id="GO:0008017">
    <property type="term" value="F:microtubule binding"/>
    <property type="evidence" value="ECO:0007669"/>
    <property type="project" value="InterPro"/>
</dbReference>
<feature type="compositionally biased region" description="Low complexity" evidence="5">
    <location>
        <begin position="313"/>
        <end position="330"/>
    </location>
</feature>
<feature type="compositionally biased region" description="Polar residues" evidence="5">
    <location>
        <begin position="331"/>
        <end position="344"/>
    </location>
</feature>
<dbReference type="PROSITE" id="PS50067">
    <property type="entry name" value="KINESIN_MOTOR_2"/>
    <property type="match status" value="1"/>
</dbReference>